<dbReference type="EMBL" id="JAVDQD010000003">
    <property type="protein sequence ID" value="MDR6240019.1"/>
    <property type="molecule type" value="Genomic_DNA"/>
</dbReference>
<proteinExistence type="predicted"/>
<feature type="transmembrane region" description="Helical" evidence="1">
    <location>
        <begin position="12"/>
        <end position="31"/>
    </location>
</feature>
<evidence type="ECO:0000313" key="2">
    <source>
        <dbReference type="EMBL" id="MDR6240019.1"/>
    </source>
</evidence>
<feature type="transmembrane region" description="Helical" evidence="1">
    <location>
        <begin position="71"/>
        <end position="93"/>
    </location>
</feature>
<dbReference type="RefSeq" id="WP_309939839.1">
    <property type="nucleotide sequence ID" value="NZ_AP025305.1"/>
</dbReference>
<sequence length="94" mass="10559">MKLPLAPQDKANHFLYGSVITCISILAILYIDQKLFASNFLIWMGIVPAIAFGIFKEVWDSRGRGNVEAMDAVWTIFGGVPIWLCTLLAMKFYS</sequence>
<comment type="caution">
    <text evidence="2">The sequence shown here is derived from an EMBL/GenBank/DDBJ whole genome shotgun (WGS) entry which is preliminary data.</text>
</comment>
<dbReference type="Proteomes" id="UP001185092">
    <property type="component" value="Unassembled WGS sequence"/>
</dbReference>
<organism evidence="2 3">
    <name type="scientific">Aureibacter tunicatorum</name>
    <dbReference type="NCBI Taxonomy" id="866807"/>
    <lineage>
        <taxon>Bacteria</taxon>
        <taxon>Pseudomonadati</taxon>
        <taxon>Bacteroidota</taxon>
        <taxon>Cytophagia</taxon>
        <taxon>Cytophagales</taxon>
        <taxon>Persicobacteraceae</taxon>
        <taxon>Aureibacter</taxon>
    </lineage>
</organism>
<keyword evidence="3" id="KW-1185">Reference proteome</keyword>
<keyword evidence="1" id="KW-0812">Transmembrane</keyword>
<reference evidence="2" key="1">
    <citation type="submission" date="2023-07" db="EMBL/GenBank/DDBJ databases">
        <title>Genomic Encyclopedia of Type Strains, Phase IV (KMG-IV): sequencing the most valuable type-strain genomes for metagenomic binning, comparative biology and taxonomic classification.</title>
        <authorList>
            <person name="Goeker M."/>
        </authorList>
    </citation>
    <scope>NUCLEOTIDE SEQUENCE</scope>
    <source>
        <strain evidence="2">DSM 26174</strain>
    </source>
</reference>
<evidence type="ECO:0000313" key="3">
    <source>
        <dbReference type="Proteomes" id="UP001185092"/>
    </source>
</evidence>
<name>A0AAE3XRC0_9BACT</name>
<keyword evidence="1" id="KW-0472">Membrane</keyword>
<dbReference type="AlphaFoldDB" id="A0AAE3XRC0"/>
<keyword evidence="1" id="KW-1133">Transmembrane helix</keyword>
<protein>
    <submittedName>
        <fullName evidence="2">Uncharacterized protein</fullName>
    </submittedName>
</protein>
<accession>A0AAE3XRC0</accession>
<gene>
    <name evidence="2" type="ORF">HNQ88_003067</name>
</gene>
<feature type="transmembrane region" description="Helical" evidence="1">
    <location>
        <begin position="37"/>
        <end position="59"/>
    </location>
</feature>
<evidence type="ECO:0000256" key="1">
    <source>
        <dbReference type="SAM" id="Phobius"/>
    </source>
</evidence>